<comment type="caution">
    <text evidence="4">The sequence shown here is derived from an EMBL/GenBank/DDBJ whole genome shotgun (WGS) entry which is preliminary data.</text>
</comment>
<gene>
    <name evidence="4" type="ORF">AWB78_00571</name>
</gene>
<dbReference type="CDD" id="cd07103">
    <property type="entry name" value="ALDH_F5_SSADH_GabD"/>
    <property type="match status" value="1"/>
</dbReference>
<feature type="domain" description="Aldehyde dehydrogenase" evidence="3">
    <location>
        <begin position="19"/>
        <end position="478"/>
    </location>
</feature>
<name>A0A157ZHU4_9BURK</name>
<sequence>MELQCPSLFEQSAYIGGAWVDNTSLPRVPVTNPSTGAIIGSVPQVTAEQVAEAIECANAALQDWRSWSSRERASVLREWARLVEHHRDDLAIILCSEQGKPLHEARSEITQAANYLDWFAEEARRIYGDNIPAPRRNQRIRVLHQPVGVCGAITSWTFPSSMVARRVGAALAAGCTVIHHPDPQTPFSALALCVLGENAGLPRGVLSVLTGEGDPVRSTLLANPDVRKVSFTGSIDEGKRLMALCAPTVKKMSLELGANCPFIVFDDADLDLAVKGALDARFRHTGQAAMCANRFFVHEDVYETFVAKLVSKVALLKVSDGMDEGAQIGPLISEAAATRMEGLVDEAVRLGATIAAGGARMEPGSNFFRPTVLTDVDPSMSVCGDEILGPIASVLQFRDEDDVITLANDTRTGLAAYFYTADISRAFRVMEALECGVVGVNDSLVFNEVAPFGGIKESGMGREGASSGVEEYLEAKYVCFGNLEG</sequence>
<evidence type="ECO:0000259" key="3">
    <source>
        <dbReference type="Pfam" id="PF00171"/>
    </source>
</evidence>
<dbReference type="InterPro" id="IPR015590">
    <property type="entry name" value="Aldehyde_DH_dom"/>
</dbReference>
<keyword evidence="2" id="KW-0560">Oxidoreductase</keyword>
<dbReference type="Gene3D" id="3.40.605.10">
    <property type="entry name" value="Aldehyde Dehydrogenase, Chain A, domain 1"/>
    <property type="match status" value="1"/>
</dbReference>
<evidence type="ECO:0000313" key="5">
    <source>
        <dbReference type="Proteomes" id="UP000071859"/>
    </source>
</evidence>
<dbReference type="PANTHER" id="PTHR43353">
    <property type="entry name" value="SUCCINATE-SEMIALDEHYDE DEHYDROGENASE, MITOCHONDRIAL"/>
    <property type="match status" value="1"/>
</dbReference>
<dbReference type="InterPro" id="IPR016163">
    <property type="entry name" value="Ald_DH_C"/>
</dbReference>
<dbReference type="AlphaFoldDB" id="A0A157ZHU4"/>
<dbReference type="InterPro" id="IPR016161">
    <property type="entry name" value="Ald_DH/histidinol_DH"/>
</dbReference>
<evidence type="ECO:0000256" key="1">
    <source>
        <dbReference type="ARBA" id="ARBA00009986"/>
    </source>
</evidence>
<proteinExistence type="inferred from homology"/>
<dbReference type="FunFam" id="3.40.605.10:FF:000005">
    <property type="entry name" value="Succinate-semialdehyde dehydrogenase I"/>
    <property type="match status" value="1"/>
</dbReference>
<protein>
    <submittedName>
        <fullName evidence="4">Succinate-semialdehyde dehydrogenase</fullName>
    </submittedName>
</protein>
<dbReference type="PANTHER" id="PTHR43353:SF5">
    <property type="entry name" value="SUCCINATE-SEMIALDEHYDE DEHYDROGENASE, MITOCHONDRIAL"/>
    <property type="match status" value="1"/>
</dbReference>
<dbReference type="InterPro" id="IPR016162">
    <property type="entry name" value="Ald_DH_N"/>
</dbReference>
<dbReference type="GO" id="GO:0004777">
    <property type="term" value="F:succinate-semialdehyde dehydrogenase (NAD+) activity"/>
    <property type="evidence" value="ECO:0007669"/>
    <property type="project" value="TreeGrafter"/>
</dbReference>
<dbReference type="GO" id="GO:0009450">
    <property type="term" value="P:gamma-aminobutyric acid catabolic process"/>
    <property type="evidence" value="ECO:0007669"/>
    <property type="project" value="TreeGrafter"/>
</dbReference>
<dbReference type="SUPFAM" id="SSF53720">
    <property type="entry name" value="ALDH-like"/>
    <property type="match status" value="1"/>
</dbReference>
<reference evidence="4" key="1">
    <citation type="submission" date="2016-01" db="EMBL/GenBank/DDBJ databases">
        <authorList>
            <person name="Peeters C."/>
        </authorList>
    </citation>
    <scope>NUCLEOTIDE SEQUENCE</scope>
    <source>
        <strain evidence="4">LMG 29321</strain>
    </source>
</reference>
<dbReference type="Proteomes" id="UP000071859">
    <property type="component" value="Unassembled WGS sequence"/>
</dbReference>
<keyword evidence="5" id="KW-1185">Reference proteome</keyword>
<evidence type="ECO:0000313" key="4">
    <source>
        <dbReference type="EMBL" id="SAK45019.1"/>
    </source>
</evidence>
<dbReference type="InterPro" id="IPR050740">
    <property type="entry name" value="Aldehyde_DH_Superfamily"/>
</dbReference>
<comment type="similarity">
    <text evidence="1">Belongs to the aldehyde dehydrogenase family.</text>
</comment>
<dbReference type="FunFam" id="3.40.309.10:FF:000004">
    <property type="entry name" value="Succinate-semialdehyde dehydrogenase I"/>
    <property type="match status" value="1"/>
</dbReference>
<dbReference type="Gene3D" id="3.40.309.10">
    <property type="entry name" value="Aldehyde Dehydrogenase, Chain A, domain 2"/>
    <property type="match status" value="1"/>
</dbReference>
<dbReference type="OrthoDB" id="9054952at2"/>
<accession>A0A157ZHU4</accession>
<organism evidence="4 5">
    <name type="scientific">Caballeronia calidae</name>
    <dbReference type="NCBI Taxonomy" id="1777139"/>
    <lineage>
        <taxon>Bacteria</taxon>
        <taxon>Pseudomonadati</taxon>
        <taxon>Pseudomonadota</taxon>
        <taxon>Betaproteobacteria</taxon>
        <taxon>Burkholderiales</taxon>
        <taxon>Burkholderiaceae</taxon>
        <taxon>Caballeronia</taxon>
    </lineage>
</organism>
<dbReference type="Pfam" id="PF00171">
    <property type="entry name" value="Aldedh"/>
    <property type="match status" value="1"/>
</dbReference>
<dbReference type="EMBL" id="FCOX02000002">
    <property type="protein sequence ID" value="SAK45019.1"/>
    <property type="molecule type" value="Genomic_DNA"/>
</dbReference>
<dbReference type="RefSeq" id="WP_062602035.1">
    <property type="nucleotide sequence ID" value="NZ_FCOX02000002.1"/>
</dbReference>
<evidence type="ECO:0000256" key="2">
    <source>
        <dbReference type="ARBA" id="ARBA00023002"/>
    </source>
</evidence>